<keyword evidence="3 4" id="KW-0648">Protein biosynthesis</keyword>
<evidence type="ECO:0000256" key="3">
    <source>
        <dbReference type="ARBA" id="ARBA00022917"/>
    </source>
</evidence>
<comment type="function">
    <text evidence="4">Peptide chain release factor 2 directs the termination of translation in response to the peptide chain termination codons UGA and UAA.</text>
</comment>
<protein>
    <recommendedName>
        <fullName evidence="4 5">Peptide chain release factor 2</fullName>
        <shortName evidence="4">RF-2</shortName>
    </recommendedName>
</protein>
<dbReference type="Pfam" id="PF00472">
    <property type="entry name" value="RF-1"/>
    <property type="match status" value="1"/>
</dbReference>
<feature type="domain" description="Peptide chain release factor" evidence="7">
    <location>
        <begin position="84"/>
        <end position="194"/>
    </location>
</feature>
<evidence type="ECO:0000256" key="6">
    <source>
        <dbReference type="SAM" id="Coils"/>
    </source>
</evidence>
<dbReference type="GO" id="GO:0016149">
    <property type="term" value="F:translation release factor activity, codon specific"/>
    <property type="evidence" value="ECO:0007669"/>
    <property type="project" value="UniProtKB-UniRule"/>
</dbReference>
<reference evidence="8 9" key="1">
    <citation type="journal article" date="2016" name="Nat. Commun.">
        <title>Thousands of microbial genomes shed light on interconnected biogeochemical processes in an aquifer system.</title>
        <authorList>
            <person name="Anantharaman K."/>
            <person name="Brown C.T."/>
            <person name="Hug L.A."/>
            <person name="Sharon I."/>
            <person name="Castelle C.J."/>
            <person name="Probst A.J."/>
            <person name="Thomas B.C."/>
            <person name="Singh A."/>
            <person name="Wilkins M.J."/>
            <person name="Karaoz U."/>
            <person name="Brodie E.L."/>
            <person name="Williams K.H."/>
            <person name="Hubbard S.S."/>
            <person name="Banfield J.F."/>
        </authorList>
    </citation>
    <scope>NUCLEOTIDE SEQUENCE [LARGE SCALE GENOMIC DNA]</scope>
</reference>
<feature type="coiled-coil region" evidence="6">
    <location>
        <begin position="280"/>
        <end position="307"/>
    </location>
</feature>
<comment type="similarity">
    <text evidence="1 4">Belongs to the prokaryotic/mitochondrial release factor family.</text>
</comment>
<dbReference type="PANTHER" id="PTHR43116">
    <property type="entry name" value="PEPTIDE CHAIN RELEASE FACTOR 2"/>
    <property type="match status" value="1"/>
</dbReference>
<dbReference type="InterPro" id="IPR004374">
    <property type="entry name" value="PrfB"/>
</dbReference>
<evidence type="ECO:0000256" key="1">
    <source>
        <dbReference type="ARBA" id="ARBA00010835"/>
    </source>
</evidence>
<dbReference type="GO" id="GO:0005737">
    <property type="term" value="C:cytoplasm"/>
    <property type="evidence" value="ECO:0007669"/>
    <property type="project" value="UniProtKB-SubCell"/>
</dbReference>
<dbReference type="AlphaFoldDB" id="A0A1F7UIM0"/>
<dbReference type="Gene3D" id="3.30.160.20">
    <property type="match status" value="1"/>
</dbReference>
<sequence>MIMDELIDRIRSLKAKIGETWAFLNLDTKAQEIREQEAKTMKPDFWNDRDNARNITRNLAGMQGEFDEWGKLKSEAEELLEFADLAQREKDASVQGEIEKKLAALEAEFGKLEFHVLLAGPHDRKNVIMALHAGTGGVDAMDWTGMLLRMYLRYCEKKGWRVSVLDESRGQEAGYKSVLFRVEGDYAFGFLKSEAGVHRLVRISPFDAEKMRHTSFALVEVLPELGSLEEIKIDPKDLRVDTFLSSGHGGQSVQTTYSAVRIVHIPTGITVSCQNERSQLQNKEMAMRILASKLKALEEAKREEEKQLLRGEYTEAAWGNQARSYVLQPYQQVKDHRTEFETQEVEKVLDGNLDALTESFLKMKPLVK</sequence>
<comment type="caution">
    <text evidence="8">The sequence shown here is derived from an EMBL/GenBank/DDBJ whole genome shotgun (WGS) entry which is preliminary data.</text>
</comment>
<dbReference type="Pfam" id="PF03462">
    <property type="entry name" value="PCRF"/>
    <property type="match status" value="1"/>
</dbReference>
<dbReference type="InterPro" id="IPR045853">
    <property type="entry name" value="Pep_chain_release_fac_I_sf"/>
</dbReference>
<feature type="modified residue" description="N5-methylglutamine" evidence="4">
    <location>
        <position position="251"/>
    </location>
</feature>
<name>A0A1F7UIM0_9BACT</name>
<evidence type="ECO:0000256" key="2">
    <source>
        <dbReference type="ARBA" id="ARBA00022481"/>
    </source>
</evidence>
<accession>A0A1F7UIM0</accession>
<dbReference type="STRING" id="1802397.A3J43_03345"/>
<dbReference type="InterPro" id="IPR000352">
    <property type="entry name" value="Pep_chain_release_fac_I"/>
</dbReference>
<dbReference type="FunFam" id="3.30.160.20:FF:000004">
    <property type="entry name" value="Peptide chain release factor 1"/>
    <property type="match status" value="1"/>
</dbReference>
<evidence type="ECO:0000313" key="8">
    <source>
        <dbReference type="EMBL" id="OGL77564.1"/>
    </source>
</evidence>
<comment type="subcellular location">
    <subcellularLocation>
        <location evidence="4">Cytoplasm</location>
    </subcellularLocation>
</comment>
<keyword evidence="2 4" id="KW-0488">Methylation</keyword>
<dbReference type="Gene3D" id="3.30.70.1660">
    <property type="match status" value="1"/>
</dbReference>
<organism evidence="8 9">
    <name type="scientific">Candidatus Uhrbacteria bacterium RIFCSPHIGHO2_12_FULL_54_23</name>
    <dbReference type="NCBI Taxonomy" id="1802397"/>
    <lineage>
        <taxon>Bacteria</taxon>
        <taxon>Candidatus Uhriibacteriota</taxon>
    </lineage>
</organism>
<keyword evidence="4" id="KW-0963">Cytoplasm</keyword>
<evidence type="ECO:0000256" key="5">
    <source>
        <dbReference type="NCBIfam" id="TIGR00020"/>
    </source>
</evidence>
<dbReference type="EMBL" id="MGEF01000056">
    <property type="protein sequence ID" value="OGL77564.1"/>
    <property type="molecule type" value="Genomic_DNA"/>
</dbReference>
<dbReference type="InterPro" id="IPR005139">
    <property type="entry name" value="PCRF"/>
</dbReference>
<evidence type="ECO:0000313" key="9">
    <source>
        <dbReference type="Proteomes" id="UP000176604"/>
    </source>
</evidence>
<dbReference type="HAMAP" id="MF_00094">
    <property type="entry name" value="Rel_fac_2"/>
    <property type="match status" value="1"/>
</dbReference>
<dbReference type="NCBIfam" id="TIGR00020">
    <property type="entry name" value="prfB"/>
    <property type="match status" value="1"/>
</dbReference>
<dbReference type="PANTHER" id="PTHR43116:SF3">
    <property type="entry name" value="CLASS I PEPTIDE CHAIN RELEASE FACTOR"/>
    <property type="match status" value="1"/>
</dbReference>
<dbReference type="SUPFAM" id="SSF75620">
    <property type="entry name" value="Release factor"/>
    <property type="match status" value="1"/>
</dbReference>
<dbReference type="Gene3D" id="1.20.58.410">
    <property type="entry name" value="Release factor"/>
    <property type="match status" value="1"/>
</dbReference>
<evidence type="ECO:0000259" key="7">
    <source>
        <dbReference type="SMART" id="SM00937"/>
    </source>
</evidence>
<keyword evidence="6" id="KW-0175">Coiled coil</keyword>
<gene>
    <name evidence="4" type="primary">prfB</name>
    <name evidence="8" type="ORF">A3J43_03345</name>
</gene>
<proteinExistence type="inferred from homology"/>
<evidence type="ECO:0000256" key="4">
    <source>
        <dbReference type="HAMAP-Rule" id="MF_00094"/>
    </source>
</evidence>
<dbReference type="Proteomes" id="UP000176604">
    <property type="component" value="Unassembled WGS sequence"/>
</dbReference>
<comment type="PTM">
    <text evidence="4">Methylated by PrmC. Methylation increases the termination efficiency of RF2.</text>
</comment>
<dbReference type="SMART" id="SM00937">
    <property type="entry name" value="PCRF"/>
    <property type="match status" value="1"/>
</dbReference>